<evidence type="ECO:0000256" key="3">
    <source>
        <dbReference type="ARBA" id="ARBA00022679"/>
    </source>
</evidence>
<reference evidence="8 9" key="1">
    <citation type="submission" date="2015-06" db="EMBL/GenBank/DDBJ databases">
        <title>Genome sequence of Mycobacterium conceptionense strain MLE.</title>
        <authorList>
            <person name="Greninger A.L."/>
            <person name="Cunningham G."/>
            <person name="Chiu C.Y."/>
            <person name="Miller S."/>
        </authorList>
    </citation>
    <scope>NUCLEOTIDE SEQUENCE [LARGE SCALE GENOMIC DNA]</scope>
    <source>
        <strain evidence="8 9">MLE</strain>
    </source>
</reference>
<evidence type="ECO:0000256" key="6">
    <source>
        <dbReference type="ARBA" id="ARBA00023136"/>
    </source>
</evidence>
<dbReference type="GO" id="GO:0016020">
    <property type="term" value="C:membrane"/>
    <property type="evidence" value="ECO:0007669"/>
    <property type="project" value="UniProtKB-SubCell"/>
</dbReference>
<feature type="transmembrane region" description="Helical" evidence="7">
    <location>
        <begin position="44"/>
        <end position="62"/>
    </location>
</feature>
<dbReference type="GO" id="GO:0016757">
    <property type="term" value="F:glycosyltransferase activity"/>
    <property type="evidence" value="ECO:0007669"/>
    <property type="project" value="UniProtKB-KW"/>
</dbReference>
<evidence type="ECO:0000313" key="8">
    <source>
        <dbReference type="EMBL" id="KMV14721.1"/>
    </source>
</evidence>
<dbReference type="InterPro" id="IPR050321">
    <property type="entry name" value="Glycosyltr_2/OpgH_subfam"/>
</dbReference>
<dbReference type="InterPro" id="IPR029044">
    <property type="entry name" value="Nucleotide-diphossugar_trans"/>
</dbReference>
<name>A0A0J8TZ50_9MYCO</name>
<dbReference type="PANTHER" id="PTHR43867">
    <property type="entry name" value="CELLULOSE SYNTHASE CATALYTIC SUBUNIT A [UDP-FORMING]"/>
    <property type="match status" value="1"/>
</dbReference>
<sequence length="495" mass="55435">MIFRETFDPETVTEEQRAYALDRAINGLREDEPMHSASKPLMGWQRPVIVAVLVVVAALGIWKPLETVVVLIGLCTLAYLLTLGDRVLIFKRGLASRPIVIPDDVARAIPDDELPPYTILVPAYNEPEVVADLIAAMDALEYPRDRLQVLLLLEADDHVTIEAARACGESEVITILLVPPADPRTKPKACNYGLHFATGEIVTIFDAEDLPEPLQLRRVVAAFRDLPDEVACVQAKLVYHNGHQNLLTAWFTAEYALWFGYLLPGMMVSSSPIPLGGTSNHLRRDILREIGAWDPFNVTEDADLGLRIASYGYRTAVIDSYTLEEANSDAINWVRQRSRWYKGYLQTWLVHIREPLKLYRTLGLRSFVRFNLVLAGTPIIAVLNLLFWFITVLWFLGQPGVVAQVFPPLIYFPALIAMIIGNVTVMYMNMIALREDDRSDLLLAALSVPLFWLMMSIAAAKGLYQLIRQPSYWEKTFHGLAGHPDEATADAKAAA</sequence>
<gene>
    <name evidence="8" type="ORF">ACT17_29005</name>
</gene>
<comment type="subcellular location">
    <subcellularLocation>
        <location evidence="1">Membrane</location>
        <topology evidence="1">Multi-pass membrane protein</topology>
    </subcellularLocation>
</comment>
<dbReference type="SUPFAM" id="SSF53448">
    <property type="entry name" value="Nucleotide-diphospho-sugar transferases"/>
    <property type="match status" value="1"/>
</dbReference>
<feature type="transmembrane region" description="Helical" evidence="7">
    <location>
        <begin position="441"/>
        <end position="464"/>
    </location>
</feature>
<proteinExistence type="predicted"/>
<dbReference type="OrthoDB" id="7431422at2"/>
<evidence type="ECO:0000256" key="2">
    <source>
        <dbReference type="ARBA" id="ARBA00022676"/>
    </source>
</evidence>
<feature type="transmembrane region" description="Helical" evidence="7">
    <location>
        <begin position="68"/>
        <end position="89"/>
    </location>
</feature>
<keyword evidence="5 7" id="KW-1133">Transmembrane helix</keyword>
<keyword evidence="4 7" id="KW-0812">Transmembrane</keyword>
<keyword evidence="6 7" id="KW-0472">Membrane</keyword>
<dbReference type="Gene3D" id="3.90.550.10">
    <property type="entry name" value="Spore Coat Polysaccharide Biosynthesis Protein SpsA, Chain A"/>
    <property type="match status" value="1"/>
</dbReference>
<dbReference type="EMBL" id="LFOD01000041">
    <property type="protein sequence ID" value="KMV14721.1"/>
    <property type="molecule type" value="Genomic_DNA"/>
</dbReference>
<accession>A0A0J8TZ50</accession>
<feature type="transmembrane region" description="Helical" evidence="7">
    <location>
        <begin position="370"/>
        <end position="397"/>
    </location>
</feature>
<dbReference type="PATRIC" id="fig|451644.5.peg.5949"/>
<feature type="transmembrane region" description="Helical" evidence="7">
    <location>
        <begin position="409"/>
        <end position="429"/>
    </location>
</feature>
<evidence type="ECO:0000256" key="4">
    <source>
        <dbReference type="ARBA" id="ARBA00022692"/>
    </source>
</evidence>
<dbReference type="CDD" id="cd06427">
    <property type="entry name" value="CESA_like_2"/>
    <property type="match status" value="1"/>
</dbReference>
<dbReference type="Pfam" id="PF13641">
    <property type="entry name" value="Glyco_tranf_2_3"/>
    <property type="match status" value="1"/>
</dbReference>
<protein>
    <submittedName>
        <fullName evidence="8">N-acetylglucosaminyltransferase</fullName>
    </submittedName>
</protein>
<dbReference type="RefSeq" id="WP_019343956.1">
    <property type="nucleotide sequence ID" value="NZ_AGSZ01000098.1"/>
</dbReference>
<comment type="caution">
    <text evidence="8">The sequence shown here is derived from an EMBL/GenBank/DDBJ whole genome shotgun (WGS) entry which is preliminary data.</text>
</comment>
<keyword evidence="3 8" id="KW-0808">Transferase</keyword>
<keyword evidence="2 8" id="KW-0328">Glycosyltransferase</keyword>
<dbReference type="PANTHER" id="PTHR43867:SF2">
    <property type="entry name" value="CELLULOSE SYNTHASE CATALYTIC SUBUNIT A [UDP-FORMING]"/>
    <property type="match status" value="1"/>
</dbReference>
<evidence type="ECO:0000313" key="9">
    <source>
        <dbReference type="Proteomes" id="UP000037594"/>
    </source>
</evidence>
<evidence type="ECO:0000256" key="7">
    <source>
        <dbReference type="SAM" id="Phobius"/>
    </source>
</evidence>
<dbReference type="AlphaFoldDB" id="A0A0J8TZ50"/>
<evidence type="ECO:0000256" key="5">
    <source>
        <dbReference type="ARBA" id="ARBA00022989"/>
    </source>
</evidence>
<dbReference type="Proteomes" id="UP000037594">
    <property type="component" value="Unassembled WGS sequence"/>
</dbReference>
<evidence type="ECO:0000256" key="1">
    <source>
        <dbReference type="ARBA" id="ARBA00004141"/>
    </source>
</evidence>
<organism evidence="8 9">
    <name type="scientific">Mycolicibacterium conceptionense</name>
    <dbReference type="NCBI Taxonomy" id="451644"/>
    <lineage>
        <taxon>Bacteria</taxon>
        <taxon>Bacillati</taxon>
        <taxon>Actinomycetota</taxon>
        <taxon>Actinomycetes</taxon>
        <taxon>Mycobacteriales</taxon>
        <taxon>Mycobacteriaceae</taxon>
        <taxon>Mycolicibacterium</taxon>
    </lineage>
</organism>